<evidence type="ECO:0008006" key="2">
    <source>
        <dbReference type="Google" id="ProtNLM"/>
    </source>
</evidence>
<sequence length="82" mass="8511">MWFAVAFGAAVAFAPSAEPPPPLLRVPCAACSAAGASAARSAVDPPESSAEPLHPLTATAAASRTPARAWARRIRMWESPVW</sequence>
<gene>
    <name evidence="1" type="ORF">SHKM778_28910</name>
</gene>
<organism evidence="1">
    <name type="scientific">Streptomyces haneummycinicus</name>
    <dbReference type="NCBI Taxonomy" id="3074435"/>
    <lineage>
        <taxon>Bacteria</taxon>
        <taxon>Bacillati</taxon>
        <taxon>Actinomycetota</taxon>
        <taxon>Actinomycetes</taxon>
        <taxon>Kitasatosporales</taxon>
        <taxon>Streptomycetaceae</taxon>
        <taxon>Streptomyces</taxon>
    </lineage>
</organism>
<accession>A0AAT9HGG2</accession>
<protein>
    <recommendedName>
        <fullName evidence="2">Secreted protein</fullName>
    </recommendedName>
</protein>
<dbReference type="EMBL" id="AP035768">
    <property type="protein sequence ID" value="BFO16503.1"/>
    <property type="molecule type" value="Genomic_DNA"/>
</dbReference>
<reference evidence="1" key="1">
    <citation type="submission" date="2024-06" db="EMBL/GenBank/DDBJ databases">
        <authorList>
            <consortium name="consrtm"/>
            <person name="Uemura M."/>
            <person name="Terahara T."/>
        </authorList>
    </citation>
    <scope>NUCLEOTIDE SEQUENCE</scope>
    <source>
        <strain evidence="1">KM77-8</strain>
    </source>
</reference>
<name>A0AAT9HGG2_9ACTN</name>
<dbReference type="AlphaFoldDB" id="A0AAT9HGG2"/>
<reference evidence="1" key="2">
    <citation type="submission" date="2024-07" db="EMBL/GenBank/DDBJ databases">
        <title>Streptomyces haneummycinica sp. nov., a new antibiotic-producing actinobacterium isolated from marine sediment.</title>
        <authorList>
            <person name="Uemura M."/>
            <person name="Hamada M."/>
            <person name="Hirano S."/>
            <person name="Kobayashi K."/>
            <person name="Ohshiro T."/>
            <person name="Kobayashi T."/>
            <person name="Terahara T."/>
        </authorList>
    </citation>
    <scope>NUCLEOTIDE SEQUENCE</scope>
    <source>
        <strain evidence="1">KM77-8</strain>
    </source>
</reference>
<evidence type="ECO:0000313" key="1">
    <source>
        <dbReference type="EMBL" id="BFO16503.1"/>
    </source>
</evidence>
<proteinExistence type="predicted"/>